<protein>
    <submittedName>
        <fullName evidence="1">Uncharacterized protein</fullName>
    </submittedName>
</protein>
<evidence type="ECO:0000313" key="1">
    <source>
        <dbReference type="EMBL" id="GAA4391088.1"/>
    </source>
</evidence>
<evidence type="ECO:0000313" key="2">
    <source>
        <dbReference type="Proteomes" id="UP001500454"/>
    </source>
</evidence>
<organism evidence="1 2">
    <name type="scientific">Hymenobacter koreensis</name>
    <dbReference type="NCBI Taxonomy" id="1084523"/>
    <lineage>
        <taxon>Bacteria</taxon>
        <taxon>Pseudomonadati</taxon>
        <taxon>Bacteroidota</taxon>
        <taxon>Cytophagia</taxon>
        <taxon>Cytophagales</taxon>
        <taxon>Hymenobacteraceae</taxon>
        <taxon>Hymenobacter</taxon>
    </lineage>
</organism>
<sequence>MRYKYHDAGVASFRLGPRHELVLQVVLDAVWNPLTSCTIELRCGAIGNYSEVSTFCMRTLSRVVSPGAFLDTIDSVSVTNETCLISFSESGCLLIRTSKIQELPV</sequence>
<comment type="caution">
    <text evidence="1">The sequence shown here is derived from an EMBL/GenBank/DDBJ whole genome shotgun (WGS) entry which is preliminary data.</text>
</comment>
<name>A0ABP8JI02_9BACT</name>
<dbReference type="EMBL" id="BAABHA010000015">
    <property type="protein sequence ID" value="GAA4391088.1"/>
    <property type="molecule type" value="Genomic_DNA"/>
</dbReference>
<proteinExistence type="predicted"/>
<accession>A0ABP8JI02</accession>
<reference evidence="2" key="1">
    <citation type="journal article" date="2019" name="Int. J. Syst. Evol. Microbiol.">
        <title>The Global Catalogue of Microorganisms (GCM) 10K type strain sequencing project: providing services to taxonomists for standard genome sequencing and annotation.</title>
        <authorList>
            <consortium name="The Broad Institute Genomics Platform"/>
            <consortium name="The Broad Institute Genome Sequencing Center for Infectious Disease"/>
            <person name="Wu L."/>
            <person name="Ma J."/>
        </authorList>
    </citation>
    <scope>NUCLEOTIDE SEQUENCE [LARGE SCALE GENOMIC DNA]</scope>
    <source>
        <strain evidence="2">JCM 17924</strain>
    </source>
</reference>
<dbReference type="Proteomes" id="UP001500454">
    <property type="component" value="Unassembled WGS sequence"/>
</dbReference>
<gene>
    <name evidence="1" type="ORF">GCM10023186_40020</name>
</gene>
<keyword evidence="2" id="KW-1185">Reference proteome</keyword>